<name>A0A5B9D9C4_9ARCH</name>
<proteinExistence type="predicted"/>
<protein>
    <submittedName>
        <fullName evidence="1">Uncharacterized protein</fullName>
    </submittedName>
</protein>
<sequence>MSNLTHSIKSSNLFYIYNEVIQNGVLKIMILRSKRYRNAELLSSFNLSTTYRILRHKMNDIPPLHTCNYPTINCKNRLENGLCRNLQCCYEIDRCWDNIPIKSRGFIACSVMDININKVKEVKMIKKKKRKKRSKKKLESSIVVKKGKHKCEYCDKMTHRQIIHSNRFQNKIYFFCSMKCKENWIYKIHEKVK</sequence>
<dbReference type="KEGG" id="psyt:DSAG12_01457"/>
<accession>A0A5B9D9C4</accession>
<organism evidence="1 2">
    <name type="scientific">Promethearchaeum syntrophicum</name>
    <dbReference type="NCBI Taxonomy" id="2594042"/>
    <lineage>
        <taxon>Archaea</taxon>
        <taxon>Promethearchaeati</taxon>
        <taxon>Promethearchaeota</taxon>
        <taxon>Promethearchaeia</taxon>
        <taxon>Promethearchaeales</taxon>
        <taxon>Promethearchaeaceae</taxon>
        <taxon>Promethearchaeum</taxon>
    </lineage>
</organism>
<gene>
    <name evidence="1" type="ORF">DSAG12_01457</name>
</gene>
<dbReference type="EMBL" id="CP042905">
    <property type="protein sequence ID" value="QEE15631.2"/>
    <property type="molecule type" value="Genomic_DNA"/>
</dbReference>
<reference evidence="1 2" key="2">
    <citation type="journal article" date="2024" name="Int. J. Syst. Evol. Microbiol.">
        <title>Promethearchaeum syntrophicum gen. nov., sp. nov., an anaerobic, obligately syntrophic archaeon, the first isolate of the lineage 'Asgard' archaea, and proposal of the new archaeal phylum Promethearchaeota phyl. nov. and kingdom Promethearchaeati regn. nov.</title>
        <authorList>
            <person name="Imachi H."/>
            <person name="Nobu M.K."/>
            <person name="Kato S."/>
            <person name="Takaki Y."/>
            <person name="Miyazaki M."/>
            <person name="Miyata M."/>
            <person name="Ogawara M."/>
            <person name="Saito Y."/>
            <person name="Sakai S."/>
            <person name="Tahara Y.O."/>
            <person name="Takano Y."/>
            <person name="Tasumi E."/>
            <person name="Uematsu K."/>
            <person name="Yoshimura T."/>
            <person name="Itoh T."/>
            <person name="Ohkuma M."/>
            <person name="Takai K."/>
        </authorList>
    </citation>
    <scope>NUCLEOTIDE SEQUENCE [LARGE SCALE GENOMIC DNA]</scope>
    <source>
        <strain evidence="1 2">MK-D1</strain>
    </source>
</reference>
<reference evidence="1 2" key="1">
    <citation type="journal article" date="2020" name="Nature">
        <title>Isolation of an archaeon at the prokaryote-eukaryote interface.</title>
        <authorList>
            <person name="Imachi H."/>
            <person name="Nobu M.K."/>
            <person name="Nakahara N."/>
            <person name="Morono Y."/>
            <person name="Ogawara M."/>
            <person name="Takaki Y."/>
            <person name="Takano Y."/>
            <person name="Uematsu K."/>
            <person name="Ikuta T."/>
            <person name="Ito M."/>
            <person name="Matsui Y."/>
            <person name="Miyazaki M."/>
            <person name="Murata K."/>
            <person name="Saito Y."/>
            <person name="Sakai S."/>
            <person name="Song C."/>
            <person name="Tasumi E."/>
            <person name="Yamanaka Y."/>
            <person name="Yamaguchi T."/>
            <person name="Kamagata Y."/>
            <person name="Tamaki H."/>
            <person name="Takai K."/>
        </authorList>
    </citation>
    <scope>NUCLEOTIDE SEQUENCE [LARGE SCALE GENOMIC DNA]</scope>
    <source>
        <strain evidence="1 2">MK-D1</strain>
    </source>
</reference>
<evidence type="ECO:0000313" key="1">
    <source>
        <dbReference type="EMBL" id="QEE15631.2"/>
    </source>
</evidence>
<evidence type="ECO:0000313" key="2">
    <source>
        <dbReference type="Proteomes" id="UP000321408"/>
    </source>
</evidence>
<dbReference type="AlphaFoldDB" id="A0A5B9D9C4"/>
<dbReference type="Proteomes" id="UP000321408">
    <property type="component" value="Chromosome"/>
</dbReference>
<keyword evidence="2" id="KW-1185">Reference proteome</keyword>